<accession>A0ACA9QSS1</accession>
<feature type="non-terminal residue" evidence="1">
    <location>
        <position position="1"/>
    </location>
</feature>
<dbReference type="Proteomes" id="UP000789920">
    <property type="component" value="Unassembled WGS sequence"/>
</dbReference>
<dbReference type="EMBL" id="CAJVQC010035343">
    <property type="protein sequence ID" value="CAG8758725.1"/>
    <property type="molecule type" value="Genomic_DNA"/>
</dbReference>
<organism evidence="1 2">
    <name type="scientific">Racocetra persica</name>
    <dbReference type="NCBI Taxonomy" id="160502"/>
    <lineage>
        <taxon>Eukaryota</taxon>
        <taxon>Fungi</taxon>
        <taxon>Fungi incertae sedis</taxon>
        <taxon>Mucoromycota</taxon>
        <taxon>Glomeromycotina</taxon>
        <taxon>Glomeromycetes</taxon>
        <taxon>Diversisporales</taxon>
        <taxon>Gigasporaceae</taxon>
        <taxon>Racocetra</taxon>
    </lineage>
</organism>
<proteinExistence type="predicted"/>
<feature type="non-terminal residue" evidence="1">
    <location>
        <position position="92"/>
    </location>
</feature>
<protein>
    <submittedName>
        <fullName evidence="1">5690_t:CDS:1</fullName>
    </submittedName>
</protein>
<gene>
    <name evidence="1" type="ORF">RPERSI_LOCUS14989</name>
</gene>
<reference evidence="1" key="1">
    <citation type="submission" date="2021-06" db="EMBL/GenBank/DDBJ databases">
        <authorList>
            <person name="Kallberg Y."/>
            <person name="Tangrot J."/>
            <person name="Rosling A."/>
        </authorList>
    </citation>
    <scope>NUCLEOTIDE SEQUENCE</scope>
    <source>
        <strain evidence="1">MA461A</strain>
    </source>
</reference>
<evidence type="ECO:0000313" key="1">
    <source>
        <dbReference type="EMBL" id="CAG8758725.1"/>
    </source>
</evidence>
<sequence length="92" mass="10050">QQATQEDIKNASRKANIHDFIIGLPDGYDTHVDRKGIQLLDNEATSALDSGSEIAVQKALDIAATGRTTLAITHRLSTIQHIDVIFVIKDVK</sequence>
<name>A0ACA9QSS1_9GLOM</name>
<evidence type="ECO:0000313" key="2">
    <source>
        <dbReference type="Proteomes" id="UP000789920"/>
    </source>
</evidence>
<keyword evidence="2" id="KW-1185">Reference proteome</keyword>
<comment type="caution">
    <text evidence="1">The sequence shown here is derived from an EMBL/GenBank/DDBJ whole genome shotgun (WGS) entry which is preliminary data.</text>
</comment>